<accession>A0A8D8AI23</accession>
<evidence type="ECO:0000313" key="1">
    <source>
        <dbReference type="EMBL" id="CAG6456665.1"/>
    </source>
</evidence>
<organism evidence="1">
    <name type="scientific">Culex pipiens</name>
    <name type="common">House mosquito</name>
    <dbReference type="NCBI Taxonomy" id="7175"/>
    <lineage>
        <taxon>Eukaryota</taxon>
        <taxon>Metazoa</taxon>
        <taxon>Ecdysozoa</taxon>
        <taxon>Arthropoda</taxon>
        <taxon>Hexapoda</taxon>
        <taxon>Insecta</taxon>
        <taxon>Pterygota</taxon>
        <taxon>Neoptera</taxon>
        <taxon>Endopterygota</taxon>
        <taxon>Diptera</taxon>
        <taxon>Nematocera</taxon>
        <taxon>Culicoidea</taxon>
        <taxon>Culicidae</taxon>
        <taxon>Culicinae</taxon>
        <taxon>Culicini</taxon>
        <taxon>Culex</taxon>
        <taxon>Culex</taxon>
    </lineage>
</organism>
<dbReference type="AlphaFoldDB" id="A0A8D8AI23"/>
<reference evidence="1" key="1">
    <citation type="submission" date="2021-05" db="EMBL/GenBank/DDBJ databases">
        <authorList>
            <person name="Alioto T."/>
            <person name="Alioto T."/>
            <person name="Gomez Garrido J."/>
        </authorList>
    </citation>
    <scope>NUCLEOTIDE SEQUENCE</scope>
</reference>
<sequence>MVRIVIVQYLDRGIPPGYSFHNLQCHACFDVDRIAIIVLLQLDAFHGDQLGLEIRQAHGIVGRHLAFGSPSIICATTAYDRRDSTVILSVRVCVCLLLYANKTN</sequence>
<name>A0A8D8AI23_CULPI</name>
<dbReference type="EMBL" id="HBUE01031601">
    <property type="protein sequence ID" value="CAG6456665.1"/>
    <property type="molecule type" value="Transcribed_RNA"/>
</dbReference>
<proteinExistence type="predicted"/>
<protein>
    <submittedName>
        <fullName evidence="1">(northern house mosquito) hypothetical protein</fullName>
    </submittedName>
</protein>